<evidence type="ECO:0000256" key="7">
    <source>
        <dbReference type="SAM" id="Phobius"/>
    </source>
</evidence>
<dbReference type="EMBL" id="CP043617">
    <property type="protein sequence ID" value="QFR50296.1"/>
    <property type="molecule type" value="Genomic_DNA"/>
</dbReference>
<feature type="transmembrane region" description="Helical" evidence="7">
    <location>
        <begin position="328"/>
        <end position="351"/>
    </location>
</feature>
<dbReference type="AlphaFoldDB" id="A0A5P8P3Q6"/>
<dbReference type="GO" id="GO:0022857">
    <property type="term" value="F:transmembrane transporter activity"/>
    <property type="evidence" value="ECO:0007669"/>
    <property type="project" value="InterPro"/>
</dbReference>
<feature type="transmembrane region" description="Helical" evidence="7">
    <location>
        <begin position="12"/>
        <end position="33"/>
    </location>
</feature>
<comment type="subcellular location">
    <subcellularLocation>
        <location evidence="1">Cell membrane</location>
        <topology evidence="1">Multi-pass membrane protein</topology>
    </subcellularLocation>
</comment>
<keyword evidence="10" id="KW-1185">Reference proteome</keyword>
<feature type="transmembrane region" description="Helical" evidence="7">
    <location>
        <begin position="357"/>
        <end position="375"/>
    </location>
</feature>
<gene>
    <name evidence="9" type="ORF">FJR48_11375</name>
</gene>
<name>A0A5P8P3Q6_9BACT</name>
<dbReference type="InterPro" id="IPR036259">
    <property type="entry name" value="MFS_trans_sf"/>
</dbReference>
<protein>
    <submittedName>
        <fullName evidence="9">MFS transporter</fullName>
    </submittedName>
</protein>
<accession>A0A5P8P3Q6</accession>
<dbReference type="PROSITE" id="PS50850">
    <property type="entry name" value="MFS"/>
    <property type="match status" value="1"/>
</dbReference>
<dbReference type="RefSeq" id="WP_152308244.1">
    <property type="nucleotide sequence ID" value="NZ_CP043617.1"/>
</dbReference>
<feature type="transmembrane region" description="Helical" evidence="7">
    <location>
        <begin position="270"/>
        <end position="287"/>
    </location>
</feature>
<evidence type="ECO:0000256" key="5">
    <source>
        <dbReference type="ARBA" id="ARBA00022989"/>
    </source>
</evidence>
<dbReference type="PANTHER" id="PTHR23517">
    <property type="entry name" value="RESISTANCE PROTEIN MDTM, PUTATIVE-RELATED-RELATED"/>
    <property type="match status" value="1"/>
</dbReference>
<evidence type="ECO:0000256" key="3">
    <source>
        <dbReference type="ARBA" id="ARBA00022475"/>
    </source>
</evidence>
<keyword evidence="6 7" id="KW-0472">Membrane</keyword>
<feature type="transmembrane region" description="Helical" evidence="7">
    <location>
        <begin position="71"/>
        <end position="90"/>
    </location>
</feature>
<dbReference type="KEGG" id="sulg:FJR48_11375"/>
<evidence type="ECO:0000313" key="9">
    <source>
        <dbReference type="EMBL" id="QFR50296.1"/>
    </source>
</evidence>
<organism evidence="9 10">
    <name type="scientific">Sulfurimonas lithotrophica</name>
    <dbReference type="NCBI Taxonomy" id="2590022"/>
    <lineage>
        <taxon>Bacteria</taxon>
        <taxon>Pseudomonadati</taxon>
        <taxon>Campylobacterota</taxon>
        <taxon>Epsilonproteobacteria</taxon>
        <taxon>Campylobacterales</taxon>
        <taxon>Sulfurimonadaceae</taxon>
        <taxon>Sulfurimonas</taxon>
    </lineage>
</organism>
<dbReference type="CDD" id="cd17472">
    <property type="entry name" value="MFS_YajR_like"/>
    <property type="match status" value="1"/>
</dbReference>
<keyword evidence="3" id="KW-1003">Cell membrane</keyword>
<feature type="transmembrane region" description="Helical" evidence="7">
    <location>
        <begin position="157"/>
        <end position="175"/>
    </location>
</feature>
<proteinExistence type="predicted"/>
<reference evidence="9 10" key="1">
    <citation type="submission" date="2019-09" db="EMBL/GenBank/DDBJ databases">
        <title>Sulfurimonas gotlandica sp. nov., a chemoautotrophic and psychrotolerant epsilonproteobacterium isolated from a pelagic redoxcline, and an emended description of the genus Sulfurimonas.</title>
        <authorList>
            <person name="Wang S."/>
            <person name="Jiang L."/>
            <person name="Shao S."/>
        </authorList>
    </citation>
    <scope>NUCLEOTIDE SEQUENCE [LARGE SCALE GENOMIC DNA]</scope>
    <source>
        <strain evidence="9 10">GYSZ_1</strain>
    </source>
</reference>
<feature type="transmembrane region" description="Helical" evidence="7">
    <location>
        <begin position="240"/>
        <end position="261"/>
    </location>
</feature>
<dbReference type="Pfam" id="PF07690">
    <property type="entry name" value="MFS_1"/>
    <property type="match status" value="2"/>
</dbReference>
<evidence type="ECO:0000313" key="10">
    <source>
        <dbReference type="Proteomes" id="UP000326944"/>
    </source>
</evidence>
<dbReference type="OrthoDB" id="9764259at2"/>
<evidence type="ECO:0000256" key="2">
    <source>
        <dbReference type="ARBA" id="ARBA00022448"/>
    </source>
</evidence>
<evidence type="ECO:0000256" key="4">
    <source>
        <dbReference type="ARBA" id="ARBA00022692"/>
    </source>
</evidence>
<dbReference type="SUPFAM" id="SSF103473">
    <property type="entry name" value="MFS general substrate transporter"/>
    <property type="match status" value="1"/>
</dbReference>
<evidence type="ECO:0000259" key="8">
    <source>
        <dbReference type="PROSITE" id="PS50850"/>
    </source>
</evidence>
<dbReference type="InterPro" id="IPR011701">
    <property type="entry name" value="MFS"/>
</dbReference>
<dbReference type="InterPro" id="IPR020846">
    <property type="entry name" value="MFS_dom"/>
</dbReference>
<keyword evidence="4 7" id="KW-0812">Transmembrane</keyword>
<evidence type="ECO:0000256" key="1">
    <source>
        <dbReference type="ARBA" id="ARBA00004651"/>
    </source>
</evidence>
<sequence length="438" mass="47554">MFKKVMPLSIILSLRFLGLFLVLPIISVYALTLEGATPLLVGIVVGGYALTQAIFQVPFGNMSDKIGRKPTLLVGLLIFLVGSLIAAYATDIYTLMLGRFLQGAGAIGAVITAMISDLVEEEKRAKAMAIMGASIALSFAVSMGAGPIIGAKYGVDTLFIITAVLSVLAIILLFTKVPTPPKIKHTYHAKAKTSDILKDSNLLNMIVINAMQKGLMTVAFVLIPIILTSDAFGWKNSDLYMAYLPAMVLGLIAMGPAAVFGEKKNKPREIFLLSIILFIASFLIMGLTNSSTVFIIGVVAFFIAFNMMEPLVQSMISKFAKVHQKGAALGISNSVAYFTTFIGGTSAGLLLDISDRGTIGISMAVLAFLWLLWTFKLQNPTKYSHLFINHDDIDEDKLNTLEHEHIAEWYINDTENIVVVKYVSEAIDEDELKAKIAK</sequence>
<dbReference type="Gene3D" id="1.20.1250.20">
    <property type="entry name" value="MFS general substrate transporter like domains"/>
    <property type="match status" value="1"/>
</dbReference>
<dbReference type="PANTHER" id="PTHR23517:SF2">
    <property type="entry name" value="MULTIDRUG RESISTANCE PROTEIN MDTH"/>
    <property type="match status" value="1"/>
</dbReference>
<dbReference type="InterPro" id="IPR050171">
    <property type="entry name" value="MFS_Transporters"/>
</dbReference>
<evidence type="ECO:0000256" key="6">
    <source>
        <dbReference type="ARBA" id="ARBA00023136"/>
    </source>
</evidence>
<dbReference type="GO" id="GO:0005886">
    <property type="term" value="C:plasma membrane"/>
    <property type="evidence" value="ECO:0007669"/>
    <property type="project" value="UniProtKB-SubCell"/>
</dbReference>
<feature type="transmembrane region" description="Helical" evidence="7">
    <location>
        <begin position="127"/>
        <end position="151"/>
    </location>
</feature>
<keyword evidence="2" id="KW-0813">Transport</keyword>
<keyword evidence="5 7" id="KW-1133">Transmembrane helix</keyword>
<feature type="domain" description="Major facilitator superfamily (MFS) profile" evidence="8">
    <location>
        <begin position="1"/>
        <end position="382"/>
    </location>
</feature>
<feature type="transmembrane region" description="Helical" evidence="7">
    <location>
        <begin position="214"/>
        <end position="234"/>
    </location>
</feature>
<feature type="transmembrane region" description="Helical" evidence="7">
    <location>
        <begin position="96"/>
        <end position="115"/>
    </location>
</feature>
<dbReference type="Proteomes" id="UP000326944">
    <property type="component" value="Chromosome"/>
</dbReference>
<feature type="transmembrane region" description="Helical" evidence="7">
    <location>
        <begin position="39"/>
        <end position="59"/>
    </location>
</feature>
<feature type="transmembrane region" description="Helical" evidence="7">
    <location>
        <begin position="293"/>
        <end position="316"/>
    </location>
</feature>